<proteinExistence type="predicted"/>
<feature type="region of interest" description="Disordered" evidence="1">
    <location>
        <begin position="756"/>
        <end position="788"/>
    </location>
</feature>
<dbReference type="GO" id="GO:0050793">
    <property type="term" value="P:regulation of developmental process"/>
    <property type="evidence" value="ECO:0007669"/>
    <property type="project" value="UniProtKB-ARBA"/>
</dbReference>
<evidence type="ECO:0000313" key="3">
    <source>
        <dbReference type="EMBL" id="CRK99486.1"/>
    </source>
</evidence>
<dbReference type="GO" id="GO:0051239">
    <property type="term" value="P:regulation of multicellular organismal process"/>
    <property type="evidence" value="ECO:0007669"/>
    <property type="project" value="UniProtKB-ARBA"/>
</dbReference>
<feature type="region of interest" description="Disordered" evidence="1">
    <location>
        <begin position="704"/>
        <end position="741"/>
    </location>
</feature>
<feature type="region of interest" description="Disordered" evidence="1">
    <location>
        <begin position="284"/>
        <end position="307"/>
    </location>
</feature>
<dbReference type="GO" id="GO:0006355">
    <property type="term" value="P:regulation of DNA-templated transcription"/>
    <property type="evidence" value="ECO:0007669"/>
    <property type="project" value="InterPro"/>
</dbReference>
<dbReference type="PANTHER" id="PTHR22742">
    <property type="entry name" value="EXPANSION, ISOFORM A-RELATED"/>
    <property type="match status" value="1"/>
</dbReference>
<evidence type="ECO:0000256" key="1">
    <source>
        <dbReference type="SAM" id="MobiDB-lite"/>
    </source>
</evidence>
<feature type="compositionally biased region" description="Low complexity" evidence="1">
    <location>
        <begin position="717"/>
        <end position="736"/>
    </location>
</feature>
<dbReference type="EMBL" id="CVRI01000051">
    <property type="protein sequence ID" value="CRK99486.1"/>
    <property type="molecule type" value="Genomic_DNA"/>
</dbReference>
<dbReference type="Pfam" id="PF03166">
    <property type="entry name" value="MH2"/>
    <property type="match status" value="2"/>
</dbReference>
<dbReference type="SMART" id="SM00524">
    <property type="entry name" value="DWB"/>
    <property type="match status" value="2"/>
</dbReference>
<feature type="compositionally biased region" description="Low complexity" evidence="1">
    <location>
        <begin position="830"/>
        <end position="840"/>
    </location>
</feature>
<dbReference type="InterPro" id="IPR017855">
    <property type="entry name" value="SMAD-like_dom_sf"/>
</dbReference>
<name>A0A1J1IK81_9DIPT</name>
<dbReference type="AlphaFoldDB" id="A0A1J1IK81"/>
<dbReference type="Proteomes" id="UP000183832">
    <property type="component" value="Unassembled WGS sequence"/>
</dbReference>
<accession>A0A1J1IK81</accession>
<dbReference type="FunFam" id="2.60.200.10:FF:000006">
    <property type="entry name" value="Expansion, isoform A"/>
    <property type="match status" value="2"/>
</dbReference>
<organism evidence="3 4">
    <name type="scientific">Clunio marinus</name>
    <dbReference type="NCBI Taxonomy" id="568069"/>
    <lineage>
        <taxon>Eukaryota</taxon>
        <taxon>Metazoa</taxon>
        <taxon>Ecdysozoa</taxon>
        <taxon>Arthropoda</taxon>
        <taxon>Hexapoda</taxon>
        <taxon>Insecta</taxon>
        <taxon>Pterygota</taxon>
        <taxon>Neoptera</taxon>
        <taxon>Endopterygota</taxon>
        <taxon>Diptera</taxon>
        <taxon>Nematocera</taxon>
        <taxon>Chironomoidea</taxon>
        <taxon>Chironomidae</taxon>
        <taxon>Clunio</taxon>
    </lineage>
</organism>
<dbReference type="PROSITE" id="PS51076">
    <property type="entry name" value="MH2"/>
    <property type="match status" value="2"/>
</dbReference>
<sequence>MVSRRRILSRSRDDLNFVTVTQEEEEDVWYQKEKLFREHIQEVLDKWTQIDDEIWAKVIVFEKNRRVAKAYARAPVLTINGSDDGFDGMRIGLCGFDNPMRDQKTLEHKMNIGQGVKLKMDDNGNILARRYSKSNIFVKGTGNTAVETNAIGNDVLKSPYQALELEKVMKVFDMRKFQSNVNRELSRSYPDRRHLETQCLTVLAFVKSEEDVLNCPIWVLIVNVVAMDMLKSKLPQVHRMFDMKNRPRIPLPDEDPYAVAAELESSASSGFGNGIYGHTSRDQASIHSKYHQTRRDNPPKLPPRDNIYGHRHEFHSIRPDYDEIEEKTNKLISRGMSEKEKNHQRKYDDPYYCGLRARVPNFKKQREKKKSIKGDEEIYVSSNASRMQRDPPQKRKSISHRDRYQPSFSSLYQLNQINDPRSTLYQRLHHHSHNIMPPAFPRQSMWQARSYESGIDSEISIEKMVSRRKILNRSRDNLNIDMEEEDVWYQKDKLYKEHIQEVLDKWTQIDDEIWAKVIVFERNRRVAKAYARVPVLTVNGSDDGFDGMRIGLCGFDNPMRDAKTVEMKRQIGQGVKIKMDDAGNILIRRYGKSNVYIKSTASTSSDETVIGTEILKSPNQSLEVEKVYKIFDMKKFQSNVNRELSRAYPDRRRLETQCLSVISFVKSENEILECPIWIMIINVVAMDMLKSKLPPVQRQIDIKNRPRIPIPDEDPYSEAAASSSGGSGLDASASTSEGNDERDISNIVSASREQALMQSQQVGNKRNEKPPKLPPRGNNYNQSMRPDYDDVDDEQRLIIFGQGKSDKGKNRGKYDDPYYCGLRARVPNFAKANGKSSGSGSEKKTSFFSKKDNKPKEKESKDASQKPRFSYAQMPHPASFSTLYQLHQMQTNGVGTVSKKASYHRHSSQPEPYNLWLAKSYESGIDSDLGPQHSIYGRLPTPARGYVPVVPRTRVFVGDWE</sequence>
<dbReference type="SUPFAM" id="SSF49879">
    <property type="entry name" value="SMAD/FHA domain"/>
    <property type="match status" value="2"/>
</dbReference>
<feature type="domain" description="MH2" evidence="2">
    <location>
        <begin position="514"/>
        <end position="706"/>
    </location>
</feature>
<dbReference type="OrthoDB" id="5973987at2759"/>
<evidence type="ECO:0000313" key="4">
    <source>
        <dbReference type="Proteomes" id="UP000183832"/>
    </source>
</evidence>
<reference evidence="3 4" key="1">
    <citation type="submission" date="2015-04" db="EMBL/GenBank/DDBJ databases">
        <authorList>
            <person name="Syromyatnikov M.Y."/>
            <person name="Popov V.N."/>
        </authorList>
    </citation>
    <scope>NUCLEOTIDE SEQUENCE [LARGE SCALE GENOMIC DNA]</scope>
</reference>
<feature type="compositionally biased region" description="Basic and acidic residues" evidence="1">
    <location>
        <begin position="841"/>
        <end position="865"/>
    </location>
</feature>
<dbReference type="InterPro" id="IPR008984">
    <property type="entry name" value="SMAD_FHA_dom_sf"/>
</dbReference>
<dbReference type="STRING" id="568069.A0A1J1IK81"/>
<protein>
    <submittedName>
        <fullName evidence="3">CLUMA_CG012805, isoform A</fullName>
    </submittedName>
</protein>
<gene>
    <name evidence="3" type="primary">putative AGAP007416-PA</name>
    <name evidence="3" type="ORF">CLUMA_CG012805</name>
</gene>
<feature type="domain" description="MH2" evidence="2">
    <location>
        <begin position="55"/>
        <end position="247"/>
    </location>
</feature>
<feature type="region of interest" description="Disordered" evidence="1">
    <location>
        <begin position="830"/>
        <end position="871"/>
    </location>
</feature>
<dbReference type="Gene3D" id="2.60.200.10">
    <property type="match status" value="2"/>
</dbReference>
<keyword evidence="4" id="KW-1185">Reference proteome</keyword>
<dbReference type="GO" id="GO:0009791">
    <property type="term" value="P:post-embryonic development"/>
    <property type="evidence" value="ECO:0007669"/>
    <property type="project" value="UniProtKB-ARBA"/>
</dbReference>
<dbReference type="PANTHER" id="PTHR22742:SF2">
    <property type="entry name" value="EXPANSION, ISOFORM A-RELATED"/>
    <property type="match status" value="1"/>
</dbReference>
<feature type="region of interest" description="Disordered" evidence="1">
    <location>
        <begin position="364"/>
        <end position="402"/>
    </location>
</feature>
<feature type="compositionally biased region" description="Basic and acidic residues" evidence="1">
    <location>
        <begin position="387"/>
        <end position="402"/>
    </location>
</feature>
<dbReference type="InterPro" id="IPR001132">
    <property type="entry name" value="SMAD_dom_Dwarfin-type"/>
</dbReference>
<evidence type="ECO:0000259" key="2">
    <source>
        <dbReference type="PROSITE" id="PS51076"/>
    </source>
</evidence>